<accession>A0A2T4PUB3</accession>
<keyword evidence="4 6" id="KW-0472">Membrane</keyword>
<dbReference type="AlphaFoldDB" id="A0A2T4PUB3"/>
<protein>
    <submittedName>
        <fullName evidence="8">YgzB family protein</fullName>
    </submittedName>
</protein>
<dbReference type="EMBL" id="PZFK01000009">
    <property type="protein sequence ID" value="PTI29988.1"/>
    <property type="molecule type" value="Genomic_DNA"/>
</dbReference>
<evidence type="ECO:0000256" key="1">
    <source>
        <dbReference type="ARBA" id="ARBA00022475"/>
    </source>
</evidence>
<evidence type="ECO:0000313" key="9">
    <source>
        <dbReference type="Proteomes" id="UP000241209"/>
    </source>
</evidence>
<keyword evidence="10" id="KW-1185">Reference proteome</keyword>
<evidence type="ECO:0000256" key="2">
    <source>
        <dbReference type="ARBA" id="ARBA00022692"/>
    </source>
</evidence>
<organism evidence="7 9">
    <name type="scientific">Mammaliicoccus vitulinus</name>
    <dbReference type="NCBI Taxonomy" id="71237"/>
    <lineage>
        <taxon>Bacteria</taxon>
        <taxon>Bacillati</taxon>
        <taxon>Bacillota</taxon>
        <taxon>Bacilli</taxon>
        <taxon>Bacillales</taxon>
        <taxon>Staphylococcaceae</taxon>
        <taxon>Mammaliicoccus</taxon>
    </lineage>
</organism>
<feature type="region of interest" description="Disordered" evidence="5">
    <location>
        <begin position="120"/>
        <end position="146"/>
    </location>
</feature>
<evidence type="ECO:0000256" key="5">
    <source>
        <dbReference type="SAM" id="MobiDB-lite"/>
    </source>
</evidence>
<gene>
    <name evidence="7" type="ORF">BU072_05950</name>
    <name evidence="8" type="ORF">I6J37_09120</name>
</gene>
<dbReference type="Proteomes" id="UP000627155">
    <property type="component" value="Chromosome"/>
</dbReference>
<evidence type="ECO:0000256" key="3">
    <source>
        <dbReference type="ARBA" id="ARBA00022989"/>
    </source>
</evidence>
<keyword evidence="2 6" id="KW-0812">Transmembrane</keyword>
<dbReference type="OrthoDB" id="1653848at2"/>
<feature type="transmembrane region" description="Helical" evidence="6">
    <location>
        <begin position="49"/>
        <end position="72"/>
    </location>
</feature>
<dbReference type="NCBIfam" id="NF002796">
    <property type="entry name" value="PRK02935.1"/>
    <property type="match status" value="1"/>
</dbReference>
<dbReference type="RefSeq" id="WP_040808625.1">
    <property type="nucleotide sequence ID" value="NZ_BMDF01000006.1"/>
</dbReference>
<dbReference type="STRING" id="1167632.GCA_000286335_02380"/>
<evidence type="ECO:0000313" key="7">
    <source>
        <dbReference type="EMBL" id="PTI29988.1"/>
    </source>
</evidence>
<evidence type="ECO:0000256" key="4">
    <source>
        <dbReference type="ARBA" id="ARBA00023136"/>
    </source>
</evidence>
<reference evidence="7 9" key="1">
    <citation type="journal article" date="2016" name="Front. Microbiol.">
        <title>Comprehensive Phylogenetic Analysis of Bovine Non-aureus Staphylococci Species Based on Whole-Genome Sequencing.</title>
        <authorList>
            <person name="Naushad S."/>
            <person name="Barkema H.W."/>
            <person name="Luby C."/>
            <person name="Condas L.A."/>
            <person name="Nobrega D.B."/>
            <person name="Carson D.A."/>
            <person name="De Buck J."/>
        </authorList>
    </citation>
    <scope>NUCLEOTIDE SEQUENCE [LARGE SCALE GENOMIC DNA]</scope>
    <source>
        <strain evidence="7 9">SNUC 2204</strain>
    </source>
</reference>
<keyword evidence="1" id="KW-1003">Cell membrane</keyword>
<name>A0A2T4PUB3_9STAP</name>
<dbReference type="GeneID" id="64116857"/>
<dbReference type="Pfam" id="PF11023">
    <property type="entry name" value="DUF2614"/>
    <property type="match status" value="1"/>
</dbReference>
<keyword evidence="3 6" id="KW-1133">Transmembrane helix</keyword>
<evidence type="ECO:0000313" key="10">
    <source>
        <dbReference type="Proteomes" id="UP000627155"/>
    </source>
</evidence>
<reference evidence="8 10" key="3">
    <citation type="submission" date="2021-02" db="EMBL/GenBank/DDBJ databases">
        <title>FDA dAtabase for Regulatory Grade micrObial Sequences (FDA-ARGOS): Supporting development and validation of Infectious Disease Dx tests.</title>
        <authorList>
            <person name="Sproer C."/>
            <person name="Gronow S."/>
            <person name="Severitt S."/>
            <person name="Schroder I."/>
            <person name="Tallon L."/>
            <person name="Sadzewicz L."/>
            <person name="Zhao X."/>
            <person name="Boylan J."/>
            <person name="Ott S."/>
            <person name="Bowen H."/>
            <person name="Vavikolanu K."/>
            <person name="Mehta A."/>
            <person name="Aluvathingal J."/>
            <person name="Nadendla S."/>
            <person name="Lowell S."/>
            <person name="Myers T."/>
            <person name="Yan Y."/>
            <person name="Sichtig H."/>
        </authorList>
    </citation>
    <scope>NUCLEOTIDE SEQUENCE [LARGE SCALE GENOMIC DNA]</scope>
    <source>
        <strain evidence="8 10">FDAARGOS_1207</strain>
    </source>
</reference>
<feature type="transmembrane region" description="Helical" evidence="6">
    <location>
        <begin position="20"/>
        <end position="43"/>
    </location>
</feature>
<dbReference type="Proteomes" id="UP000241209">
    <property type="component" value="Unassembled WGS sequence"/>
</dbReference>
<sequence length="146" mass="16949">MEGIELKLFRKKPTSKINRIRSFALGLIFLGMIVMYVGVFFFYYFKSQIVFSIFLVLGMLALGLSFVVYFWIGMLSSRTIQVQCPNCDHYTKMLGRADICANCNQPLTLDKNLEGKTFNQDYNNKRKSKKLEEQEIADTNEEKKKS</sequence>
<reference evidence="7" key="2">
    <citation type="submission" date="2018-03" db="EMBL/GenBank/DDBJ databases">
        <authorList>
            <person name="Keele B.F."/>
        </authorList>
    </citation>
    <scope>NUCLEOTIDE SEQUENCE</scope>
    <source>
        <strain evidence="7">SNUC 2204</strain>
    </source>
</reference>
<proteinExistence type="predicted"/>
<evidence type="ECO:0000313" key="8">
    <source>
        <dbReference type="EMBL" id="QRO84376.1"/>
    </source>
</evidence>
<dbReference type="InterPro" id="IPR020912">
    <property type="entry name" value="UPF0295"/>
</dbReference>
<dbReference type="EMBL" id="CP069486">
    <property type="protein sequence ID" value="QRO84376.1"/>
    <property type="molecule type" value="Genomic_DNA"/>
</dbReference>
<evidence type="ECO:0000256" key="6">
    <source>
        <dbReference type="SAM" id="Phobius"/>
    </source>
</evidence>